<reference evidence="3" key="3">
    <citation type="submission" date="2019-04" db="EMBL/GenBank/DDBJ databases">
        <authorList>
            <person name="Howe K."/>
            <person name="Paulini M."/>
            <person name="Williams G."/>
        </authorList>
    </citation>
    <scope>NUCLEOTIDE SEQUENCE [LARGE SCALE GENOMIC DNA]</scope>
    <source>
        <strain evidence="3">FR3</strain>
    </source>
</reference>
<gene>
    <name evidence="2 5 6" type="ORF">Bm275</name>
    <name evidence="3" type="ORF">BM_BM275</name>
    <name evidence="2" type="ORF">BM_Bm275</name>
</gene>
<dbReference type="GeneID" id="66059615"/>
<keyword evidence="1" id="KW-0472">Membrane</keyword>
<evidence type="ECO:0000313" key="3">
    <source>
        <dbReference type="EMBL" id="VIO99893.1"/>
    </source>
</evidence>
<keyword evidence="1" id="KW-0812">Transmembrane</keyword>
<dbReference type="AlphaFoldDB" id="A0A0H5SGT3"/>
<evidence type="ECO:0000313" key="2">
    <source>
        <dbReference type="EMBL" id="CRZ23109.1"/>
    </source>
</evidence>
<keyword evidence="4" id="KW-1185">Reference proteome</keyword>
<evidence type="ECO:0000313" key="6">
    <source>
        <dbReference type="WormBase" id="Bm275"/>
    </source>
</evidence>
<evidence type="ECO:0000313" key="4">
    <source>
        <dbReference type="Proteomes" id="UP000006672"/>
    </source>
</evidence>
<reference evidence="2 4" key="1">
    <citation type="journal article" date="2007" name="Science">
        <title>Draft genome of the filarial nematode parasite Brugia malayi.</title>
        <authorList>
            <person name="Ghedin E."/>
            <person name="Wang S."/>
            <person name="Spiro D."/>
            <person name="Caler E."/>
            <person name="Zhao Q."/>
            <person name="Crabtree J."/>
            <person name="Allen J.E."/>
            <person name="Delcher A.L."/>
            <person name="Guiliano D.B."/>
            <person name="Miranda-Saavedra D."/>
            <person name="Angiuoli S.V."/>
            <person name="Creasy T."/>
            <person name="Amedeo P."/>
            <person name="Haas B."/>
            <person name="El-Sayed N.M."/>
            <person name="Wortman J.R."/>
            <person name="Feldblyum T."/>
            <person name="Tallon L."/>
            <person name="Schatz M."/>
            <person name="Shumway M."/>
            <person name="Koo H."/>
            <person name="Salzberg S.L."/>
            <person name="Schobel S."/>
            <person name="Pertea M."/>
            <person name="Pop M."/>
            <person name="White O."/>
            <person name="Barton G.J."/>
            <person name="Carlow C.K."/>
            <person name="Crawford M.J."/>
            <person name="Daub J."/>
            <person name="Dimmic M.W."/>
            <person name="Estes C.F."/>
            <person name="Foster J.M."/>
            <person name="Ganatra M."/>
            <person name="Gregory W.F."/>
            <person name="Johnson N.M."/>
            <person name="Jin J."/>
            <person name="Komuniecki R."/>
            <person name="Korf I."/>
            <person name="Kumar S."/>
            <person name="Laney S."/>
            <person name="Li B.W."/>
            <person name="Li W."/>
            <person name="Lindblom T.H."/>
            <person name="Lustigman S."/>
            <person name="Ma D."/>
            <person name="Maina C.V."/>
            <person name="Martin D.M."/>
            <person name="McCarter J.P."/>
            <person name="McReynolds L."/>
            <person name="Mitreva M."/>
            <person name="Nutman T.B."/>
            <person name="Parkinson J."/>
            <person name="Peregrin-Alvarez J.M."/>
            <person name="Poole C."/>
            <person name="Ren Q."/>
            <person name="Saunders L."/>
            <person name="Sluder A.E."/>
            <person name="Smith K."/>
            <person name="Stanke M."/>
            <person name="Unnasch T.R."/>
            <person name="Ware J."/>
            <person name="Wei A.D."/>
            <person name="Weil G."/>
            <person name="Williams D.J."/>
            <person name="Zhang Y."/>
            <person name="Williams S.A."/>
            <person name="Fraser-Liggett C."/>
            <person name="Slatko B."/>
            <person name="Blaxter M.L."/>
            <person name="Scott A.L."/>
        </authorList>
    </citation>
    <scope>NUCLEOTIDE SEQUENCE</scope>
    <source>
        <strain evidence="2 4">FR3</strain>
    </source>
</reference>
<evidence type="ECO:0000313" key="5">
    <source>
        <dbReference type="WBParaSite" id="Bm275.1"/>
    </source>
</evidence>
<dbReference type="KEGG" id="bmy:BM_BM275"/>
<dbReference type="CTD" id="66059615"/>
<proteinExistence type="predicted"/>
<dbReference type="Proteomes" id="UP000006672">
    <property type="component" value="Unassembled WGS sequence"/>
</dbReference>
<organism evidence="2">
    <name type="scientific">Brugia malayi</name>
    <name type="common">Filarial nematode worm</name>
    <dbReference type="NCBI Taxonomy" id="6279"/>
    <lineage>
        <taxon>Eukaryota</taxon>
        <taxon>Metazoa</taxon>
        <taxon>Ecdysozoa</taxon>
        <taxon>Nematoda</taxon>
        <taxon>Chromadorea</taxon>
        <taxon>Rhabditida</taxon>
        <taxon>Spirurina</taxon>
        <taxon>Spiruromorpha</taxon>
        <taxon>Filarioidea</taxon>
        <taxon>Onchocercidae</taxon>
        <taxon>Brugia</taxon>
    </lineage>
</organism>
<accession>A0A0H5SGT3</accession>
<dbReference type="RefSeq" id="XP_042938722.1">
    <property type="nucleotide sequence ID" value="XM_043082788.1"/>
</dbReference>
<dbReference type="EMBL" id="CAAKNF010000003">
    <property type="protein sequence ID" value="VIO99893.1"/>
    <property type="molecule type" value="Genomic_DNA"/>
</dbReference>
<sequence>MIAIYLDIHHWKIHCLDLLSFENALKANIWGLITVFLTSSVKNYLKGTLLILFVVVVLLIVAATWK</sequence>
<keyword evidence="1" id="KW-1133">Transmembrane helix</keyword>
<dbReference type="EMBL" id="LN856807">
    <property type="protein sequence ID" value="CRZ23109.1"/>
    <property type="molecule type" value="Genomic_DNA"/>
</dbReference>
<dbReference type="WBParaSite" id="Bm275.1">
    <property type="protein sequence ID" value="Bm275.1"/>
    <property type="gene ID" value="WBGene00220536"/>
</dbReference>
<reference evidence="5" key="4">
    <citation type="submission" date="2019-12" db="UniProtKB">
        <authorList>
            <consortium name="WormBaseParasite"/>
        </authorList>
    </citation>
    <scope>IDENTIFICATION</scope>
</reference>
<dbReference type="WormBase" id="Bm275">
    <property type="protein sequence ID" value="BM24334"/>
    <property type="gene ID" value="WBGene00220536"/>
</dbReference>
<protein>
    <submittedName>
        <fullName evidence="2 5">Bm275</fullName>
    </submittedName>
</protein>
<feature type="transmembrane region" description="Helical" evidence="1">
    <location>
        <begin position="44"/>
        <end position="65"/>
    </location>
</feature>
<reference evidence="2" key="2">
    <citation type="submission" date="2012-12" db="EMBL/GenBank/DDBJ databases">
        <authorList>
            <person name="Gao Y.W."/>
            <person name="Fan S.T."/>
            <person name="Sun H.T."/>
            <person name="Wang Z."/>
            <person name="Gao X.L."/>
            <person name="Li Y.G."/>
            <person name="Wang T.C."/>
            <person name="Zhang K."/>
            <person name="Xu W.W."/>
            <person name="Yu Z.J."/>
            <person name="Xia X.Z."/>
        </authorList>
    </citation>
    <scope>NUCLEOTIDE SEQUENCE</scope>
    <source>
        <strain evidence="2">FR3</strain>
    </source>
</reference>
<name>A0A0H5SGT3_BRUMA</name>
<accession>A0A4E9FRQ7</accession>
<evidence type="ECO:0000256" key="1">
    <source>
        <dbReference type="SAM" id="Phobius"/>
    </source>
</evidence>